<protein>
    <submittedName>
        <fullName evidence="2">Uncharacterized protein</fullName>
    </submittedName>
</protein>
<proteinExistence type="predicted"/>
<dbReference type="Proteomes" id="UP000829364">
    <property type="component" value="Chromosome 4"/>
</dbReference>
<reference evidence="2" key="1">
    <citation type="submission" date="2021-11" db="EMBL/GenBank/DDBJ databases">
        <title>Purpureocillium_takamizusanense_genome.</title>
        <authorList>
            <person name="Nguyen N.-H."/>
        </authorList>
    </citation>
    <scope>NUCLEOTIDE SEQUENCE</scope>
    <source>
        <strain evidence="2">PT3</strain>
    </source>
</reference>
<evidence type="ECO:0000313" key="3">
    <source>
        <dbReference type="Proteomes" id="UP000829364"/>
    </source>
</evidence>
<sequence length="110" mass="12122">MPRSIPDETGDSLQHNGATCTETSPLLHGQTPTAPSYCIQEVQPSIEPHHERPVLSPERLTTTWRREVTTIAAWSVPLLMTQMLQRAINFVSIFIVGRLGTRELGAVSCG</sequence>
<feature type="compositionally biased region" description="Polar residues" evidence="1">
    <location>
        <begin position="11"/>
        <end position="33"/>
    </location>
</feature>
<dbReference type="KEGG" id="ptkz:JDV02_005247"/>
<name>A0A9Q8QFL0_9HYPO</name>
<dbReference type="OrthoDB" id="2126698at2759"/>
<dbReference type="AlphaFoldDB" id="A0A9Q8QFL0"/>
<gene>
    <name evidence="2" type="ORF">JDV02_005247</name>
</gene>
<organism evidence="2 3">
    <name type="scientific">Purpureocillium takamizusanense</name>
    <dbReference type="NCBI Taxonomy" id="2060973"/>
    <lineage>
        <taxon>Eukaryota</taxon>
        <taxon>Fungi</taxon>
        <taxon>Dikarya</taxon>
        <taxon>Ascomycota</taxon>
        <taxon>Pezizomycotina</taxon>
        <taxon>Sordariomycetes</taxon>
        <taxon>Hypocreomycetidae</taxon>
        <taxon>Hypocreales</taxon>
        <taxon>Ophiocordycipitaceae</taxon>
        <taxon>Purpureocillium</taxon>
    </lineage>
</organism>
<accession>A0A9Q8QFL0</accession>
<evidence type="ECO:0000256" key="1">
    <source>
        <dbReference type="SAM" id="MobiDB-lite"/>
    </source>
</evidence>
<dbReference type="GeneID" id="72067196"/>
<evidence type="ECO:0000313" key="2">
    <source>
        <dbReference type="EMBL" id="UNI19028.1"/>
    </source>
</evidence>
<dbReference type="EMBL" id="CP086357">
    <property type="protein sequence ID" value="UNI19028.1"/>
    <property type="molecule type" value="Genomic_DNA"/>
</dbReference>
<feature type="region of interest" description="Disordered" evidence="1">
    <location>
        <begin position="1"/>
        <end position="33"/>
    </location>
</feature>
<keyword evidence="3" id="KW-1185">Reference proteome</keyword>
<dbReference type="RefSeq" id="XP_047842509.1">
    <property type="nucleotide sequence ID" value="XM_047986527.1"/>
</dbReference>